<keyword evidence="13" id="KW-0278">Fertilization</keyword>
<evidence type="ECO:0000256" key="15">
    <source>
        <dbReference type="RuleBase" id="RU361133"/>
    </source>
</evidence>
<evidence type="ECO:0000256" key="2">
    <source>
        <dbReference type="ARBA" id="ARBA00003992"/>
    </source>
</evidence>
<dbReference type="AlphaFoldDB" id="A0AA97JXA8"/>
<evidence type="ECO:0000313" key="21">
    <source>
        <dbReference type="RefSeq" id="XP_054845106.1"/>
    </source>
</evidence>
<dbReference type="SMART" id="SM00149">
    <property type="entry name" value="PLCYc"/>
    <property type="match status" value="1"/>
</dbReference>
<dbReference type="FunFam" id="1.10.238.10:FF:000005">
    <property type="entry name" value="Phosphoinositide phospholipase C"/>
    <property type="match status" value="1"/>
</dbReference>
<keyword evidence="10 15" id="KW-0443">Lipid metabolism</keyword>
<dbReference type="InterPro" id="IPR001192">
    <property type="entry name" value="PI-PLC_fam"/>
</dbReference>
<keyword evidence="11" id="KW-0807">Transducer</keyword>
<dbReference type="GO" id="GO:0005509">
    <property type="term" value="F:calcium ion binding"/>
    <property type="evidence" value="ECO:0007669"/>
    <property type="project" value="InterPro"/>
</dbReference>
<evidence type="ECO:0000256" key="4">
    <source>
        <dbReference type="ARBA" id="ARBA00004556"/>
    </source>
</evidence>
<comment type="cofactor">
    <cofactor evidence="1">
        <name>Ca(2+)</name>
        <dbReference type="ChEBI" id="CHEBI:29108"/>
    </cofactor>
</comment>
<dbReference type="Pfam" id="PF00168">
    <property type="entry name" value="C2"/>
    <property type="match status" value="1"/>
</dbReference>
<dbReference type="GO" id="GO:0016042">
    <property type="term" value="P:lipid catabolic process"/>
    <property type="evidence" value="ECO:0007669"/>
    <property type="project" value="UniProtKB-KW"/>
</dbReference>
<keyword evidence="12" id="KW-0539">Nucleus</keyword>
<dbReference type="PROSITE" id="PS50004">
    <property type="entry name" value="C2"/>
    <property type="match status" value="1"/>
</dbReference>
<dbReference type="GO" id="GO:0048471">
    <property type="term" value="C:perinuclear region of cytoplasm"/>
    <property type="evidence" value="ECO:0007669"/>
    <property type="project" value="UniProtKB-SubCell"/>
</dbReference>
<keyword evidence="20" id="KW-1185">Reference proteome</keyword>
<feature type="compositionally biased region" description="Basic residues" evidence="16">
    <location>
        <begin position="339"/>
        <end position="349"/>
    </location>
</feature>
<keyword evidence="9 15" id="KW-0442">Lipid degradation</keyword>
<evidence type="ECO:0000259" key="19">
    <source>
        <dbReference type="PROSITE" id="PS50222"/>
    </source>
</evidence>
<reference evidence="21" key="1">
    <citation type="submission" date="2025-08" db="UniProtKB">
        <authorList>
            <consortium name="RefSeq"/>
        </authorList>
    </citation>
    <scope>IDENTIFICATION</scope>
    <source>
        <tissue evidence="21">Blood</tissue>
    </source>
</reference>
<keyword evidence="8" id="KW-0106">Calcium</keyword>
<dbReference type="Proteomes" id="UP001190640">
    <property type="component" value="Chromosome 9"/>
</dbReference>
<protein>
    <recommendedName>
        <fullName evidence="15">Phosphoinositide phospholipase C</fullName>
        <ecNumber evidence="15">3.1.4.11</ecNumber>
    </recommendedName>
</protein>
<gene>
    <name evidence="21" type="primary">LOC129336122</name>
</gene>
<dbReference type="PANTHER" id="PTHR10336:SF29">
    <property type="entry name" value="1-PHOSPHATIDYLINOSITOL 4,5-BISPHOSPHATE PHOSPHODIESTERASE ZETA-1"/>
    <property type="match status" value="1"/>
</dbReference>
<dbReference type="KEGG" id="emc:129336122"/>
<dbReference type="RefSeq" id="XP_054845106.1">
    <property type="nucleotide sequence ID" value="XM_054989131.1"/>
</dbReference>
<dbReference type="PROSITE" id="PS50008">
    <property type="entry name" value="PIPLC_Y_DOMAIN"/>
    <property type="match status" value="1"/>
</dbReference>
<dbReference type="Pfam" id="PF00388">
    <property type="entry name" value="PI-PLC-X"/>
    <property type="match status" value="1"/>
</dbReference>
<dbReference type="SUPFAM" id="SSF49562">
    <property type="entry name" value="C2 domain (Calcium/lipid-binding domain, CaLB)"/>
    <property type="match status" value="1"/>
</dbReference>
<evidence type="ECO:0000256" key="1">
    <source>
        <dbReference type="ARBA" id="ARBA00001913"/>
    </source>
</evidence>
<evidence type="ECO:0000256" key="7">
    <source>
        <dbReference type="ARBA" id="ARBA00022801"/>
    </source>
</evidence>
<feature type="domain" description="EF-hand" evidence="19">
    <location>
        <begin position="35"/>
        <end position="70"/>
    </location>
</feature>
<dbReference type="InterPro" id="IPR000008">
    <property type="entry name" value="C2_dom"/>
</dbReference>
<evidence type="ECO:0000256" key="9">
    <source>
        <dbReference type="ARBA" id="ARBA00022963"/>
    </source>
</evidence>
<feature type="region of interest" description="Disordered" evidence="16">
    <location>
        <begin position="321"/>
        <end position="351"/>
    </location>
</feature>
<feature type="domain" description="C2" evidence="17">
    <location>
        <begin position="476"/>
        <end position="606"/>
    </location>
</feature>
<evidence type="ECO:0000256" key="13">
    <source>
        <dbReference type="ARBA" id="ARBA00023279"/>
    </source>
</evidence>
<dbReference type="SMART" id="SM00239">
    <property type="entry name" value="C2"/>
    <property type="match status" value="1"/>
</dbReference>
<evidence type="ECO:0000256" key="11">
    <source>
        <dbReference type="ARBA" id="ARBA00023224"/>
    </source>
</evidence>
<comment type="subcellular location">
    <subcellularLocation>
        <location evidence="4">Cytoplasm</location>
        <location evidence="4">Perinuclear region</location>
    </subcellularLocation>
    <subcellularLocation>
        <location evidence="3">Nucleus</location>
    </subcellularLocation>
</comment>
<evidence type="ECO:0000256" key="6">
    <source>
        <dbReference type="ARBA" id="ARBA00022490"/>
    </source>
</evidence>
<evidence type="ECO:0000259" key="18">
    <source>
        <dbReference type="PROSITE" id="PS50008"/>
    </source>
</evidence>
<dbReference type="InterPro" id="IPR017946">
    <property type="entry name" value="PLC-like_Pdiesterase_TIM-brl"/>
</dbReference>
<dbReference type="PROSITE" id="PS50007">
    <property type="entry name" value="PIPLC_X_DOMAIN"/>
    <property type="match status" value="1"/>
</dbReference>
<evidence type="ECO:0000259" key="17">
    <source>
        <dbReference type="PROSITE" id="PS50004"/>
    </source>
</evidence>
<dbReference type="PANTHER" id="PTHR10336">
    <property type="entry name" value="PHOSPHOINOSITIDE-SPECIFIC PHOSPHOLIPASE C FAMILY PROTEIN"/>
    <property type="match status" value="1"/>
</dbReference>
<evidence type="ECO:0000256" key="10">
    <source>
        <dbReference type="ARBA" id="ARBA00023098"/>
    </source>
</evidence>
<dbReference type="PRINTS" id="PR00390">
    <property type="entry name" value="PHPHLIPASEC"/>
</dbReference>
<evidence type="ECO:0000256" key="16">
    <source>
        <dbReference type="SAM" id="MobiDB-lite"/>
    </source>
</evidence>
<feature type="domain" description="PI-PLC Y-box" evidence="18">
    <location>
        <begin position="364"/>
        <end position="480"/>
    </location>
</feature>
<dbReference type="SUPFAM" id="SSF51695">
    <property type="entry name" value="PLC-like phosphodiesterases"/>
    <property type="match status" value="1"/>
</dbReference>
<evidence type="ECO:0000256" key="8">
    <source>
        <dbReference type="ARBA" id="ARBA00022837"/>
    </source>
</evidence>
<dbReference type="Gene3D" id="1.10.238.10">
    <property type="entry name" value="EF-hand"/>
    <property type="match status" value="2"/>
</dbReference>
<dbReference type="GO" id="GO:0060470">
    <property type="term" value="P:positive regulation of cytosolic calcium ion concentration involved in egg activation"/>
    <property type="evidence" value="ECO:0007669"/>
    <property type="project" value="TreeGrafter"/>
</dbReference>
<dbReference type="InterPro" id="IPR001711">
    <property type="entry name" value="PLipase_C_Pinositol-sp_Y"/>
</dbReference>
<evidence type="ECO:0000256" key="14">
    <source>
        <dbReference type="ARBA" id="ARBA00023674"/>
    </source>
</evidence>
<dbReference type="Pfam" id="PF00387">
    <property type="entry name" value="PI-PLC-Y"/>
    <property type="match status" value="1"/>
</dbReference>
<dbReference type="EC" id="3.1.4.11" evidence="15"/>
<keyword evidence="5" id="KW-0217">Developmental protein</keyword>
<accession>A0AA97JXA8</accession>
<dbReference type="GO" id="GO:0004435">
    <property type="term" value="F:phosphatidylinositol-4,5-bisphosphate phospholipase C activity"/>
    <property type="evidence" value="ECO:0007669"/>
    <property type="project" value="UniProtKB-EC"/>
</dbReference>
<dbReference type="Gene3D" id="3.20.20.190">
    <property type="entry name" value="Phosphatidylinositol (PI) phosphodiesterase"/>
    <property type="match status" value="1"/>
</dbReference>
<dbReference type="FunFam" id="3.20.20.190:FF:000039">
    <property type="entry name" value="Phosphoinositide phospholipase C"/>
    <property type="match status" value="1"/>
</dbReference>
<evidence type="ECO:0000256" key="3">
    <source>
        <dbReference type="ARBA" id="ARBA00004123"/>
    </source>
</evidence>
<dbReference type="InterPro" id="IPR002048">
    <property type="entry name" value="EF_hand_dom"/>
</dbReference>
<dbReference type="GeneID" id="129336122"/>
<dbReference type="SMART" id="SM00148">
    <property type="entry name" value="PLCXc"/>
    <property type="match status" value="1"/>
</dbReference>
<dbReference type="GO" id="GO:0005634">
    <property type="term" value="C:nucleus"/>
    <property type="evidence" value="ECO:0007669"/>
    <property type="project" value="UniProtKB-SubCell"/>
</dbReference>
<feature type="compositionally biased region" description="Acidic residues" evidence="16">
    <location>
        <begin position="322"/>
        <end position="335"/>
    </location>
</feature>
<dbReference type="Pfam" id="PF09279">
    <property type="entry name" value="EF-hand_like"/>
    <property type="match status" value="1"/>
</dbReference>
<dbReference type="PROSITE" id="PS50222">
    <property type="entry name" value="EF_HAND_2"/>
    <property type="match status" value="1"/>
</dbReference>
<keyword evidence="7 15" id="KW-0378">Hydrolase</keyword>
<sequence>MENKWFLDIITTEFLGGKINIDQTLKLLNKFNVSYDYVHVKKLFKKNDKQKSGVITMEDFRAIYRSLMHRPEFHELFCSYSPNKKFLTAEKLADFLRKEQFELGAGEGRAVALINTYEPISEAKNKKEMSFEGFIRYLLSEECSLFKVLHKKVYQDMSYPMCDYFISSSHNTYLISDQLVGPSHLWGYSSALDKGCRCLEIDCWDGQDNEPIVYHGHTLTSKISFKNVINVIHKHAFVASDYPIVLSLENHCSPPQQEVMAAYMLDILGDQLVTTALNNEMPTELPSPEEMKFKIMIKNKKVGTLEETLRRKGKTCRGQVMETEETAESEEEEEETHLLKKAGARKPSLKKKEKDHQVKVAMLLSELVIYTKSRKFVSFEDSRKKQKFYENNSIGEVKGQKLINKMAHSFVLHTASFITRIYPKGTRTDSSNYDPQAFWNVGCQMVALNFQTPGTQMDLLNGKFMDNGGSGYILKPEYLRKKHTEYNPFDVIGKYHPVTLTIKIISGHQLPPSNLSKSNKADPLVKLEIHGVPEDMSKHQTSVIKNNAFNPRWDETFTVNIQVPDLALIRFVVEDRMSVIANDFLGQFTLPFTGMNKGYRHIPLVSKLGVPLSPASLFVYVWYHEQ</sequence>
<dbReference type="InterPro" id="IPR015359">
    <property type="entry name" value="PLC_EF-hand-like"/>
</dbReference>
<dbReference type="GO" id="GO:0035556">
    <property type="term" value="P:intracellular signal transduction"/>
    <property type="evidence" value="ECO:0007669"/>
    <property type="project" value="InterPro"/>
</dbReference>
<organism evidence="20 21">
    <name type="scientific">Eublepharis macularius</name>
    <name type="common">Leopard gecko</name>
    <name type="synonym">Cyrtodactylus macularius</name>
    <dbReference type="NCBI Taxonomy" id="481883"/>
    <lineage>
        <taxon>Eukaryota</taxon>
        <taxon>Metazoa</taxon>
        <taxon>Chordata</taxon>
        <taxon>Craniata</taxon>
        <taxon>Vertebrata</taxon>
        <taxon>Euteleostomi</taxon>
        <taxon>Lepidosauria</taxon>
        <taxon>Squamata</taxon>
        <taxon>Bifurcata</taxon>
        <taxon>Gekkota</taxon>
        <taxon>Eublepharidae</taxon>
        <taxon>Eublepharinae</taxon>
        <taxon>Eublepharis</taxon>
    </lineage>
</organism>
<dbReference type="InterPro" id="IPR000909">
    <property type="entry name" value="PLipase_C_PInositol-sp_X_dom"/>
</dbReference>
<evidence type="ECO:0000256" key="12">
    <source>
        <dbReference type="ARBA" id="ARBA00023242"/>
    </source>
</evidence>
<dbReference type="InterPro" id="IPR011992">
    <property type="entry name" value="EF-hand-dom_pair"/>
</dbReference>
<proteinExistence type="predicted"/>
<comment type="function">
    <text evidence="2">The production of the second messenger molecules diacylglycerol (DAG) and inositol 1,4,5-trisphosphate (IP3) is mediated by activated phosphatidylinositol-specific phospholipase C enzymes. In vitro, hydrolyzes PtdIns(4,5)P2 in a Ca(2+)-dependent manner. Triggers intracellular Ca(2+) oscillations in oocytes solely during M phase and is involved in inducing oocyte activation and initiating embryonic development up to the blastocyst stage. Is therefore a strong candidate for the egg-activating soluble sperm factor that is transferred from the sperm into the egg cytoplasm following gamete membrane fusion. May exert an inhibitory effect on phospholipase-C-coupled processes that depend on calcium ions and protein kinase C, including CFTR trafficking and function.</text>
</comment>
<dbReference type="SUPFAM" id="SSF47473">
    <property type="entry name" value="EF-hand"/>
    <property type="match status" value="1"/>
</dbReference>
<comment type="catalytic activity">
    <reaction evidence="14">
        <text>a 1,2-diacyl-sn-glycero-3-phospho-(1D-myo-inositol-4,5-bisphosphate) + H2O = 1D-myo-inositol 1,4,5-trisphosphate + a 1,2-diacyl-sn-glycerol + H(+)</text>
        <dbReference type="Rhea" id="RHEA:33179"/>
        <dbReference type="ChEBI" id="CHEBI:15377"/>
        <dbReference type="ChEBI" id="CHEBI:15378"/>
        <dbReference type="ChEBI" id="CHEBI:17815"/>
        <dbReference type="ChEBI" id="CHEBI:58456"/>
        <dbReference type="ChEBI" id="CHEBI:203600"/>
        <dbReference type="EC" id="3.1.4.11"/>
    </reaction>
    <physiologicalReaction direction="left-to-right" evidence="14">
        <dbReference type="Rhea" id="RHEA:33180"/>
    </physiologicalReaction>
</comment>
<dbReference type="Gene3D" id="2.60.40.150">
    <property type="entry name" value="C2 domain"/>
    <property type="match status" value="1"/>
</dbReference>
<dbReference type="InterPro" id="IPR035892">
    <property type="entry name" value="C2_domain_sf"/>
</dbReference>
<keyword evidence="6" id="KW-0963">Cytoplasm</keyword>
<evidence type="ECO:0000313" key="20">
    <source>
        <dbReference type="Proteomes" id="UP001190640"/>
    </source>
</evidence>
<dbReference type="CDD" id="cd00275">
    <property type="entry name" value="C2_PLC_like"/>
    <property type="match status" value="1"/>
</dbReference>
<name>A0AA97JXA8_EUBMA</name>
<evidence type="ECO:0000256" key="5">
    <source>
        <dbReference type="ARBA" id="ARBA00022473"/>
    </source>
</evidence>